<protein>
    <submittedName>
        <fullName evidence="2">Uncharacterized protein</fullName>
    </submittedName>
</protein>
<comment type="caution">
    <text evidence="2">The sequence shown here is derived from an EMBL/GenBank/DDBJ whole genome shotgun (WGS) entry which is preliminary data.</text>
</comment>
<feature type="compositionally biased region" description="Polar residues" evidence="1">
    <location>
        <begin position="33"/>
        <end position="51"/>
    </location>
</feature>
<accession>A0A2P5ANC1</accession>
<evidence type="ECO:0000313" key="3">
    <source>
        <dbReference type="Proteomes" id="UP000237105"/>
    </source>
</evidence>
<name>A0A2P5ANC1_PARAD</name>
<gene>
    <name evidence="2" type="ORF">PanWU01x14_315810</name>
</gene>
<evidence type="ECO:0000256" key="1">
    <source>
        <dbReference type="SAM" id="MobiDB-lite"/>
    </source>
</evidence>
<dbReference type="Proteomes" id="UP000237105">
    <property type="component" value="Unassembled WGS sequence"/>
</dbReference>
<feature type="region of interest" description="Disordered" evidence="1">
    <location>
        <begin position="1"/>
        <end position="51"/>
    </location>
</feature>
<dbReference type="AlphaFoldDB" id="A0A2P5ANC1"/>
<evidence type="ECO:0000313" key="2">
    <source>
        <dbReference type="EMBL" id="PON38037.1"/>
    </source>
</evidence>
<feature type="non-terminal residue" evidence="2">
    <location>
        <position position="51"/>
    </location>
</feature>
<organism evidence="2 3">
    <name type="scientific">Parasponia andersonii</name>
    <name type="common">Sponia andersonii</name>
    <dbReference type="NCBI Taxonomy" id="3476"/>
    <lineage>
        <taxon>Eukaryota</taxon>
        <taxon>Viridiplantae</taxon>
        <taxon>Streptophyta</taxon>
        <taxon>Embryophyta</taxon>
        <taxon>Tracheophyta</taxon>
        <taxon>Spermatophyta</taxon>
        <taxon>Magnoliopsida</taxon>
        <taxon>eudicotyledons</taxon>
        <taxon>Gunneridae</taxon>
        <taxon>Pentapetalae</taxon>
        <taxon>rosids</taxon>
        <taxon>fabids</taxon>
        <taxon>Rosales</taxon>
        <taxon>Cannabaceae</taxon>
        <taxon>Parasponia</taxon>
    </lineage>
</organism>
<proteinExistence type="predicted"/>
<reference evidence="3" key="1">
    <citation type="submission" date="2016-06" db="EMBL/GenBank/DDBJ databases">
        <title>Parallel loss of symbiosis genes in relatives of nitrogen-fixing non-legume Parasponia.</title>
        <authorList>
            <person name="Van Velzen R."/>
            <person name="Holmer R."/>
            <person name="Bu F."/>
            <person name="Rutten L."/>
            <person name="Van Zeijl A."/>
            <person name="Liu W."/>
            <person name="Santuari L."/>
            <person name="Cao Q."/>
            <person name="Sharma T."/>
            <person name="Shen D."/>
            <person name="Roswanjaya Y."/>
            <person name="Wardhani T."/>
            <person name="Kalhor M.S."/>
            <person name="Jansen J."/>
            <person name="Van den Hoogen J."/>
            <person name="Gungor B."/>
            <person name="Hartog M."/>
            <person name="Hontelez J."/>
            <person name="Verver J."/>
            <person name="Yang W.-C."/>
            <person name="Schijlen E."/>
            <person name="Repin R."/>
            <person name="Schilthuizen M."/>
            <person name="Schranz E."/>
            <person name="Heidstra R."/>
            <person name="Miyata K."/>
            <person name="Fedorova E."/>
            <person name="Kohlen W."/>
            <person name="Bisseling T."/>
            <person name="Smit S."/>
            <person name="Geurts R."/>
        </authorList>
    </citation>
    <scope>NUCLEOTIDE SEQUENCE [LARGE SCALE GENOMIC DNA]</scope>
    <source>
        <strain evidence="3">cv. WU1-14</strain>
    </source>
</reference>
<feature type="compositionally biased region" description="Polar residues" evidence="1">
    <location>
        <begin position="1"/>
        <end position="10"/>
    </location>
</feature>
<dbReference type="EMBL" id="JXTB01000508">
    <property type="protein sequence ID" value="PON38037.1"/>
    <property type="molecule type" value="Genomic_DNA"/>
</dbReference>
<sequence>MAGNTKNVSRQADRQNGKPVCGDARDNYRAPTGSHNTSWPCSGQLPSDNGL</sequence>
<keyword evidence="3" id="KW-1185">Reference proteome</keyword>